<evidence type="ECO:0000313" key="1">
    <source>
        <dbReference type="EMBL" id="MDM8267012.1"/>
    </source>
</evidence>
<dbReference type="RefSeq" id="WP_289586416.1">
    <property type="nucleotide sequence ID" value="NZ_JAUDDW010000032.1"/>
</dbReference>
<comment type="caution">
    <text evidence="1">The sequence shown here is derived from an EMBL/GenBank/DDBJ whole genome shotgun (WGS) entry which is preliminary data.</text>
</comment>
<evidence type="ECO:0000313" key="2">
    <source>
        <dbReference type="Proteomes" id="UP001529343"/>
    </source>
</evidence>
<accession>A0ABT7UZ85</accession>
<dbReference type="Proteomes" id="UP001529343">
    <property type="component" value="Unassembled WGS sequence"/>
</dbReference>
<dbReference type="EMBL" id="JAUDDW010000032">
    <property type="protein sequence ID" value="MDM8267012.1"/>
    <property type="molecule type" value="Genomic_DNA"/>
</dbReference>
<proteinExistence type="predicted"/>
<keyword evidence="2" id="KW-1185">Reference proteome</keyword>
<name>A0ABT7UZ85_9LACO</name>
<gene>
    <name evidence="1" type="ORF">QUW44_07605</name>
</gene>
<sequence length="106" mass="12330">MKFKTYKGTKVTVERVYMIGDKQFVDLRDPRNGHEFRSVPVTEFEKGAEAKEVVFEKDGHKQTFVKNSAGYKTFVKENKLNPLFIDNCLKGISKTHKGFKIYCQNF</sequence>
<organism evidence="1 2">
    <name type="scientific">Limosilactobacillus pontis</name>
    <dbReference type="NCBI Taxonomy" id="35787"/>
    <lineage>
        <taxon>Bacteria</taxon>
        <taxon>Bacillati</taxon>
        <taxon>Bacillota</taxon>
        <taxon>Bacilli</taxon>
        <taxon>Lactobacillales</taxon>
        <taxon>Lactobacillaceae</taxon>
        <taxon>Limosilactobacillus</taxon>
    </lineage>
</organism>
<protein>
    <submittedName>
        <fullName evidence="1">Uncharacterized protein</fullName>
    </submittedName>
</protein>
<reference evidence="2" key="1">
    <citation type="submission" date="2023-06" db="EMBL/GenBank/DDBJ databases">
        <title>Identification and characterization of horizontal gene transfer across gut microbiota members of farm animals based on homology search.</title>
        <authorList>
            <person name="Zeman M."/>
            <person name="Kubasova T."/>
            <person name="Jahodarova E."/>
            <person name="Nykrynova M."/>
            <person name="Rychlik I."/>
        </authorList>
    </citation>
    <scope>NUCLEOTIDE SEQUENCE [LARGE SCALE GENOMIC DNA]</scope>
    <source>
        <strain evidence="2">161_Gplus</strain>
    </source>
</reference>